<dbReference type="CDD" id="cd03484">
    <property type="entry name" value="MutL_Trans_hPMS_2_like"/>
    <property type="match status" value="1"/>
</dbReference>
<dbReference type="InterPro" id="IPR014790">
    <property type="entry name" value="MutL_C"/>
</dbReference>
<dbReference type="GO" id="GO:0006298">
    <property type="term" value="P:mismatch repair"/>
    <property type="evidence" value="ECO:0007669"/>
    <property type="project" value="InterPro"/>
</dbReference>
<dbReference type="Proteomes" id="UP000242715">
    <property type="component" value="Unassembled WGS sequence"/>
</dbReference>
<evidence type="ECO:0000259" key="2">
    <source>
        <dbReference type="SMART" id="SM00853"/>
    </source>
</evidence>
<dbReference type="PANTHER" id="PTHR10073">
    <property type="entry name" value="DNA MISMATCH REPAIR PROTEIN MLH, PMS, MUTL"/>
    <property type="match status" value="1"/>
</dbReference>
<feature type="domain" description="MutL C-terminal dimerisation" evidence="2">
    <location>
        <begin position="504"/>
        <end position="663"/>
    </location>
</feature>
<feature type="region of interest" description="Disordered" evidence="1">
    <location>
        <begin position="132"/>
        <end position="217"/>
    </location>
</feature>
<dbReference type="Gene3D" id="3.30.1370.100">
    <property type="entry name" value="MutL, C-terminal domain, regulatory subdomain"/>
    <property type="match status" value="1"/>
</dbReference>
<dbReference type="InterPro" id="IPR014721">
    <property type="entry name" value="Ribsml_uS5_D2-typ_fold_subgr"/>
</dbReference>
<dbReference type="GO" id="GO:0016887">
    <property type="term" value="F:ATP hydrolysis activity"/>
    <property type="evidence" value="ECO:0007669"/>
    <property type="project" value="InterPro"/>
</dbReference>
<dbReference type="FunFam" id="3.30.230.10:FF:000054">
    <property type="entry name" value="DNA mismatch repair protein PMS1"/>
    <property type="match status" value="1"/>
</dbReference>
<dbReference type="SMART" id="SM01340">
    <property type="entry name" value="DNA_mis_repair"/>
    <property type="match status" value="1"/>
</dbReference>
<dbReference type="SMART" id="SM00853">
    <property type="entry name" value="MutL_C"/>
    <property type="match status" value="1"/>
</dbReference>
<dbReference type="SUPFAM" id="SSF118116">
    <property type="entry name" value="DNA mismatch repair protein MutL"/>
    <property type="match status" value="1"/>
</dbReference>
<dbReference type="Gene3D" id="3.30.1540.20">
    <property type="entry name" value="MutL, C-terminal domain, dimerisation subdomain"/>
    <property type="match status" value="1"/>
</dbReference>
<dbReference type="FunFam" id="3.30.1370.100:FF:000001">
    <property type="entry name" value="Mismatch repair endonuclease pms1, putative"/>
    <property type="match status" value="1"/>
</dbReference>
<evidence type="ECO:0000256" key="1">
    <source>
        <dbReference type="SAM" id="MobiDB-lite"/>
    </source>
</evidence>
<dbReference type="GO" id="GO:0030983">
    <property type="term" value="F:mismatched DNA binding"/>
    <property type="evidence" value="ECO:0007669"/>
    <property type="project" value="InterPro"/>
</dbReference>
<name>A0A2Z6P749_TRISU</name>
<dbReference type="InterPro" id="IPR013507">
    <property type="entry name" value="DNA_mismatch_S5_2-like"/>
</dbReference>
<feature type="compositionally biased region" description="Basic and acidic residues" evidence="1">
    <location>
        <begin position="180"/>
        <end position="195"/>
    </location>
</feature>
<dbReference type="InterPro" id="IPR042120">
    <property type="entry name" value="MutL_C_dimsub"/>
</dbReference>
<dbReference type="InterPro" id="IPR037198">
    <property type="entry name" value="MutL_C_sf"/>
</dbReference>
<feature type="compositionally biased region" description="Basic and acidic residues" evidence="1">
    <location>
        <begin position="360"/>
        <end position="381"/>
    </location>
</feature>
<keyword evidence="5" id="KW-1185">Reference proteome</keyword>
<feature type="region of interest" description="Disordered" evidence="1">
    <location>
        <begin position="353"/>
        <end position="387"/>
    </location>
</feature>
<reference evidence="5" key="1">
    <citation type="journal article" date="2017" name="Front. Plant Sci.">
        <title>Climate Clever Clovers: New Paradigm to Reduce the Environmental Footprint of Ruminants by Breeding Low Methanogenic Forages Utilizing Haplotype Variation.</title>
        <authorList>
            <person name="Kaur P."/>
            <person name="Appels R."/>
            <person name="Bayer P.E."/>
            <person name="Keeble-Gagnere G."/>
            <person name="Wang J."/>
            <person name="Hirakawa H."/>
            <person name="Shirasawa K."/>
            <person name="Vercoe P."/>
            <person name="Stefanova K."/>
            <person name="Durmic Z."/>
            <person name="Nichols P."/>
            <person name="Revell C."/>
            <person name="Isobe S.N."/>
            <person name="Edwards D."/>
            <person name="Erskine W."/>
        </authorList>
    </citation>
    <scope>NUCLEOTIDE SEQUENCE [LARGE SCALE GENOMIC DNA]</scope>
    <source>
        <strain evidence="5">cv. Daliak</strain>
    </source>
</reference>
<evidence type="ECO:0000313" key="5">
    <source>
        <dbReference type="Proteomes" id="UP000242715"/>
    </source>
</evidence>
<evidence type="ECO:0000313" key="4">
    <source>
        <dbReference type="EMBL" id="GAU39559.1"/>
    </source>
</evidence>
<evidence type="ECO:0008006" key="6">
    <source>
        <dbReference type="Google" id="ProtNLM"/>
    </source>
</evidence>
<dbReference type="InterPro" id="IPR042121">
    <property type="entry name" value="MutL_C_regsub"/>
</dbReference>
<protein>
    <recommendedName>
        <fullName evidence="6">DNA mismatch repair protein S5 domain-containing protein</fullName>
    </recommendedName>
</protein>
<organism evidence="4 5">
    <name type="scientific">Trifolium subterraneum</name>
    <name type="common">Subterranean clover</name>
    <dbReference type="NCBI Taxonomy" id="3900"/>
    <lineage>
        <taxon>Eukaryota</taxon>
        <taxon>Viridiplantae</taxon>
        <taxon>Streptophyta</taxon>
        <taxon>Embryophyta</taxon>
        <taxon>Tracheophyta</taxon>
        <taxon>Spermatophyta</taxon>
        <taxon>Magnoliopsida</taxon>
        <taxon>eudicotyledons</taxon>
        <taxon>Gunneridae</taxon>
        <taxon>Pentapetalae</taxon>
        <taxon>rosids</taxon>
        <taxon>fabids</taxon>
        <taxon>Fabales</taxon>
        <taxon>Fabaceae</taxon>
        <taxon>Papilionoideae</taxon>
        <taxon>50 kb inversion clade</taxon>
        <taxon>NPAAA clade</taxon>
        <taxon>Hologalegina</taxon>
        <taxon>IRL clade</taxon>
        <taxon>Trifolieae</taxon>
        <taxon>Trifolium</taxon>
    </lineage>
</organism>
<dbReference type="EMBL" id="DF973767">
    <property type="protein sequence ID" value="GAU39559.1"/>
    <property type="molecule type" value="Genomic_DNA"/>
</dbReference>
<feature type="domain" description="DNA mismatch repair protein S5" evidence="3">
    <location>
        <begin position="2"/>
        <end position="106"/>
    </location>
</feature>
<proteinExistence type="predicted"/>
<dbReference type="Pfam" id="PF08676">
    <property type="entry name" value="MutL_C"/>
    <property type="match status" value="1"/>
</dbReference>
<dbReference type="GO" id="GO:0032389">
    <property type="term" value="C:MutLalpha complex"/>
    <property type="evidence" value="ECO:0007669"/>
    <property type="project" value="TreeGrafter"/>
</dbReference>
<dbReference type="InterPro" id="IPR038973">
    <property type="entry name" value="MutL/Mlh/Pms-like"/>
</dbReference>
<evidence type="ECO:0000259" key="3">
    <source>
        <dbReference type="SMART" id="SM01340"/>
    </source>
</evidence>
<dbReference type="GO" id="GO:0140664">
    <property type="term" value="F:ATP-dependent DNA damage sensor activity"/>
    <property type="evidence" value="ECO:0007669"/>
    <property type="project" value="InterPro"/>
</dbReference>
<dbReference type="SUPFAM" id="SSF54211">
    <property type="entry name" value="Ribosomal protein S5 domain 2-like"/>
    <property type="match status" value="1"/>
</dbReference>
<dbReference type="OrthoDB" id="10254304at2759"/>
<dbReference type="PANTHER" id="PTHR10073:SF52">
    <property type="entry name" value="MISMATCH REPAIR ENDONUCLEASE PMS2"/>
    <property type="match status" value="1"/>
</dbReference>
<dbReference type="Pfam" id="PF01119">
    <property type="entry name" value="DNA_mis_repair"/>
    <property type="match status" value="1"/>
</dbReference>
<dbReference type="Gene3D" id="3.30.230.10">
    <property type="match status" value="1"/>
</dbReference>
<dbReference type="GO" id="GO:0005524">
    <property type="term" value="F:ATP binding"/>
    <property type="evidence" value="ECO:0007669"/>
    <property type="project" value="InterPro"/>
</dbReference>
<dbReference type="InterPro" id="IPR020568">
    <property type="entry name" value="Ribosomal_Su5_D2-typ_SF"/>
</dbReference>
<accession>A0A2Z6P749</accession>
<dbReference type="AlphaFoldDB" id="A0A2Z6P749"/>
<sequence>MALCISESCKVEGFLSKPGLGNGRNLGDRQYFFVNGRPVDMPKIGKLVNELYRSANSKQYPIAILNFTVPTKAYDVNVTPDKRKIFFSEETSLLQALREGLQQIYSPDNASYAVNEFMQPSVKEDRFEVCSSHKKSPMVTKPSSLNDAIPQEEHYTECKIGSISRDKNHTDRNNQSISQNEHKDKHATTDSKNASESDDDDVEEGLIHENDGGLMGQEFTLRAHKTLKGDKSGRQPASTHSALHNQATLVSRSIESGGSSNKYSSDSSRHVQSTLNNFVSVSKRKRDDIITALSEVPVLRNHAPQCKLKNSNAETNDLITTRSYLHLDQINETSKLSEIDNLQQLNPDSVYHKSVNLPSVKDDTTDREPNTKPHQENKTDIADTASVTPSSNDLIHTTEHVLVSDPPIRSSPVRLDSPKSSGQKIFSNMQFSFQDLKIRRDKRLSLMQSSKYRYGKANGKSHYTAATLELSQPEIEQQKERVLAAAATELERLFKKEDFSRMKVIGQFNLGFIIGKLDQDLFIVDQHAADEKYNFECLSQSTILNQQPLLRPIRLELSPEEEIVASIHMDIIRKNGFALEEDPIAPPGCRYKLKSVPYSKNTMFGIEDVKALISTLSDGDGHGECSIIGSYKQDSSDSLCPPRVRAMLASRACRSSIMIGDALGRNEMQKILDHLAELKSPWNCPHGRPTMRHLVDLSKIHKRSELKMEM</sequence>
<gene>
    <name evidence="4" type="ORF">TSUD_38120</name>
</gene>